<dbReference type="Gene3D" id="3.30.300.30">
    <property type="match status" value="1"/>
</dbReference>
<dbReference type="GO" id="GO:0006631">
    <property type="term" value="P:fatty acid metabolic process"/>
    <property type="evidence" value="ECO:0007669"/>
    <property type="project" value="TreeGrafter"/>
</dbReference>
<dbReference type="InterPro" id="IPR045851">
    <property type="entry name" value="AMP-bd_C_sf"/>
</dbReference>
<evidence type="ECO:0000259" key="1">
    <source>
        <dbReference type="Pfam" id="PF00501"/>
    </source>
</evidence>
<protein>
    <recommendedName>
        <fullName evidence="5">AMP-dependent synthetase/ligase domain-containing protein</fullName>
    </recommendedName>
</protein>
<dbReference type="SUPFAM" id="SSF56801">
    <property type="entry name" value="Acetyl-CoA synthetase-like"/>
    <property type="match status" value="1"/>
</dbReference>
<dbReference type="Pfam" id="PF00501">
    <property type="entry name" value="AMP-binding"/>
    <property type="match status" value="1"/>
</dbReference>
<comment type="caution">
    <text evidence="3">The sequence shown here is derived from an EMBL/GenBank/DDBJ whole genome shotgun (WGS) entry which is preliminary data.</text>
</comment>
<proteinExistence type="predicted"/>
<dbReference type="Pfam" id="PF13193">
    <property type="entry name" value="AMP-binding_C"/>
    <property type="match status" value="1"/>
</dbReference>
<evidence type="ECO:0008006" key="5">
    <source>
        <dbReference type="Google" id="ProtNLM"/>
    </source>
</evidence>
<dbReference type="InterPro" id="IPR020845">
    <property type="entry name" value="AMP-binding_CS"/>
</dbReference>
<dbReference type="InterPro" id="IPR000873">
    <property type="entry name" value="AMP-dep_synth/lig_dom"/>
</dbReference>
<dbReference type="AlphaFoldDB" id="A0A8J2SPN9"/>
<dbReference type="EMBL" id="CAKKNE010000003">
    <property type="protein sequence ID" value="CAH0371249.1"/>
    <property type="molecule type" value="Genomic_DNA"/>
</dbReference>
<dbReference type="Gene3D" id="3.40.50.12780">
    <property type="entry name" value="N-terminal domain of ligase-like"/>
    <property type="match status" value="1"/>
</dbReference>
<evidence type="ECO:0000259" key="2">
    <source>
        <dbReference type="Pfam" id="PF13193"/>
    </source>
</evidence>
<feature type="domain" description="AMP-binding enzyme C-terminal" evidence="2">
    <location>
        <begin position="378"/>
        <end position="452"/>
    </location>
</feature>
<accession>A0A8J2SPN9</accession>
<dbReference type="InterPro" id="IPR025110">
    <property type="entry name" value="AMP-bd_C"/>
</dbReference>
<name>A0A8J2SPN9_9STRA</name>
<dbReference type="OrthoDB" id="45151at2759"/>
<dbReference type="PANTHER" id="PTHR43201:SF10">
    <property type="entry name" value="CARRIER DOMAIN-CONTAINING PROTEIN"/>
    <property type="match status" value="1"/>
</dbReference>
<keyword evidence="4" id="KW-1185">Reference proteome</keyword>
<evidence type="ECO:0000313" key="4">
    <source>
        <dbReference type="Proteomes" id="UP000789595"/>
    </source>
</evidence>
<dbReference type="Proteomes" id="UP000789595">
    <property type="component" value="Unassembled WGS sequence"/>
</dbReference>
<dbReference type="InterPro" id="IPR042099">
    <property type="entry name" value="ANL_N_sf"/>
</dbReference>
<organism evidence="3 4">
    <name type="scientific">Pelagomonas calceolata</name>
    <dbReference type="NCBI Taxonomy" id="35677"/>
    <lineage>
        <taxon>Eukaryota</taxon>
        <taxon>Sar</taxon>
        <taxon>Stramenopiles</taxon>
        <taxon>Ochrophyta</taxon>
        <taxon>Pelagophyceae</taxon>
        <taxon>Pelagomonadales</taxon>
        <taxon>Pelagomonadaceae</taxon>
        <taxon>Pelagomonas</taxon>
    </lineage>
</organism>
<reference evidence="3" key="1">
    <citation type="submission" date="2021-11" db="EMBL/GenBank/DDBJ databases">
        <authorList>
            <consortium name="Genoscope - CEA"/>
            <person name="William W."/>
        </authorList>
    </citation>
    <scope>NUCLEOTIDE SEQUENCE</scope>
</reference>
<dbReference type="GO" id="GO:0031956">
    <property type="term" value="F:medium-chain fatty acid-CoA ligase activity"/>
    <property type="evidence" value="ECO:0007669"/>
    <property type="project" value="TreeGrafter"/>
</dbReference>
<feature type="domain" description="AMP-dependent synthetase/ligase" evidence="1">
    <location>
        <begin position="39"/>
        <end position="335"/>
    </location>
</feature>
<dbReference type="PANTHER" id="PTHR43201">
    <property type="entry name" value="ACYL-COA SYNTHETASE"/>
    <property type="match status" value="1"/>
</dbReference>
<evidence type="ECO:0000313" key="3">
    <source>
        <dbReference type="EMBL" id="CAH0371249.1"/>
    </source>
</evidence>
<gene>
    <name evidence="3" type="ORF">PECAL_3P11820</name>
</gene>
<sequence>MLPGAAAPGSLPFAHDGFDSARGPCTFAALRTLLHDDLRGVDASTRVAIAMQNGADLALSLLRVAHWAVAVPLDPNAAVVELRVALAGCAGCVVDAAAGPAASAAAAVGTAVVVAVPKAGEAGATFHLPGPDAVVADPAANRPCLLLRTSGTTGRPKIVAKTRQQLVAGGEAIARSLALRPSDCCLNFMPLHHIGGIVSNIYSPLVSGSAAVYVKTFSPTDVLNLDNLSPRVTWIYCVPSHLQAILAARTPGATPPRAVRLYRSGAAALPAAVAEELRAWSGAVVLPTYSMTECMPIASPRGSYELDRAGSVGPAIGPELAISERGEVLIRGPLVSHDAKEWFATGDLGRIDPDGWLTLTGRAKEIINRGGEVVSPLEVEDACLRHPRIAACVCFAVPHDALGEAIGLLVVPRGAAPTLAELRSFLEPYLAAARRPQYICTAPALPVGPTGKPLRAGLRPRRGRGYA</sequence>
<dbReference type="PROSITE" id="PS00455">
    <property type="entry name" value="AMP_BINDING"/>
    <property type="match status" value="1"/>
</dbReference>